<proteinExistence type="inferred from homology"/>
<dbReference type="Gene3D" id="3.30.379.10">
    <property type="entry name" value="Chitobiase/beta-hexosaminidase domain 2-like"/>
    <property type="match status" value="1"/>
</dbReference>
<evidence type="ECO:0000256" key="4">
    <source>
        <dbReference type="ARBA" id="ARBA00022801"/>
    </source>
</evidence>
<evidence type="ECO:0000313" key="10">
    <source>
        <dbReference type="EMBL" id="KJL47863.1"/>
    </source>
</evidence>
<dbReference type="Gene3D" id="3.20.20.80">
    <property type="entry name" value="Glycosidases"/>
    <property type="match status" value="1"/>
</dbReference>
<dbReference type="Pfam" id="PF02838">
    <property type="entry name" value="Glyco_hydro_20b"/>
    <property type="match status" value="1"/>
</dbReference>
<keyword evidence="4 10" id="KW-0378">Hydrolase</keyword>
<comment type="similarity">
    <text evidence="2">Belongs to the glycosyl hydrolase 20 family.</text>
</comment>
<dbReference type="GO" id="GO:0030203">
    <property type="term" value="P:glycosaminoglycan metabolic process"/>
    <property type="evidence" value="ECO:0007669"/>
    <property type="project" value="TreeGrafter"/>
</dbReference>
<dbReference type="GO" id="GO:0016020">
    <property type="term" value="C:membrane"/>
    <property type="evidence" value="ECO:0007669"/>
    <property type="project" value="TreeGrafter"/>
</dbReference>
<evidence type="ECO:0000256" key="1">
    <source>
        <dbReference type="ARBA" id="ARBA00001231"/>
    </source>
</evidence>
<sequence>MNTKSQQRRWSRQGATAAATVLVAGLFVAIAPSAAHAADPGVPVVPRTDAFSAGTGTFTLTSGSRIIVDSATAGASTTGPTGTLFAGSTLQEAATSLASQYRYLSGLSLPLVTGGTPDADDILITLASSTSQGVEGYQVETSSSAGARITAATSAGAFYGGQTLLQRLRTGSWSAPAGTIDDVPDSGHRAVSVDVARNFWTVSELKDLIRRMGALKLNALQLHFNENEAFRLYSTNPAYSGLAPSSASFRYSKADIDTLVAFAKAYQVTLIPEIDTPYHSGAITRLDSSRSFAANCGATYSDTLDITNASVRSWTVGLYQEFLSWFPGAYFHIGNDEVPLTLNSCAYVSGSGKSIEQWQTEFVNQLDTAVNAAGKTTMMWANGPDILPNTDITFVNFGSVSNAAFLRGQGYKVVDTAWGASGYQRFFLIPGMIRDSRTASESQIYGWSWPGGANNLGQQFAIWMDFANTQENYSVVDLYSTKLATFAERIWATSAPTLTATQFAARWAAIGDAAGVAARPAAAASTTTPALKYSFDSTVALSASEFTSAPTGYASTGSRALAAVRGAGGTPGTTTGRGGSGSAVQFGGAANQTLTIGDERLPSSWTVSLWVKPTATNTDTSLVSSWRSALKLSQYNTSSKVGVTVFGVGDYTVDYSAPTGTWTHLAFVSNGSQVQVYAAGALVGTIAATVPYPAAGGIGGQKSVNGAIDDVAIFYGALSATEVAALAAG</sequence>
<evidence type="ECO:0000259" key="9">
    <source>
        <dbReference type="Pfam" id="PF02838"/>
    </source>
</evidence>
<name>A0A0M2HTT5_9MICO</name>
<keyword evidence="7" id="KW-0732">Signal</keyword>
<dbReference type="Pfam" id="PF00728">
    <property type="entry name" value="Glyco_hydro_20"/>
    <property type="match status" value="1"/>
</dbReference>
<dbReference type="SUPFAM" id="SSF55545">
    <property type="entry name" value="beta-N-acetylhexosaminidase-like domain"/>
    <property type="match status" value="1"/>
</dbReference>
<feature type="signal peptide" evidence="7">
    <location>
        <begin position="1"/>
        <end position="37"/>
    </location>
</feature>
<dbReference type="InterPro" id="IPR025705">
    <property type="entry name" value="Beta_hexosaminidase_sua/sub"/>
</dbReference>
<evidence type="ECO:0000313" key="11">
    <source>
        <dbReference type="Proteomes" id="UP000033900"/>
    </source>
</evidence>
<evidence type="ECO:0000259" key="8">
    <source>
        <dbReference type="Pfam" id="PF00728"/>
    </source>
</evidence>
<dbReference type="EMBL" id="JYJB01000008">
    <property type="protein sequence ID" value="KJL47863.1"/>
    <property type="molecule type" value="Genomic_DNA"/>
</dbReference>
<comment type="caution">
    <text evidence="10">The sequence shown here is derived from an EMBL/GenBank/DDBJ whole genome shotgun (WGS) entry which is preliminary data.</text>
</comment>
<evidence type="ECO:0000256" key="2">
    <source>
        <dbReference type="ARBA" id="ARBA00006285"/>
    </source>
</evidence>
<protein>
    <recommendedName>
        <fullName evidence="3">beta-N-acetylhexosaminidase</fullName>
        <ecNumber evidence="3">3.2.1.52</ecNumber>
    </recommendedName>
</protein>
<dbReference type="Pfam" id="PF13385">
    <property type="entry name" value="Laminin_G_3"/>
    <property type="match status" value="1"/>
</dbReference>
<dbReference type="InterPro" id="IPR015882">
    <property type="entry name" value="HEX_bac_N"/>
</dbReference>
<dbReference type="GO" id="GO:0004563">
    <property type="term" value="F:beta-N-acetylhexosaminidase activity"/>
    <property type="evidence" value="ECO:0007669"/>
    <property type="project" value="UniProtKB-EC"/>
</dbReference>
<dbReference type="InterPro" id="IPR015883">
    <property type="entry name" value="Glyco_hydro_20_cat"/>
</dbReference>
<dbReference type="AlphaFoldDB" id="A0A0M2HTT5"/>
<dbReference type="EC" id="3.2.1.52" evidence="3"/>
<evidence type="ECO:0000256" key="5">
    <source>
        <dbReference type="ARBA" id="ARBA00023295"/>
    </source>
</evidence>
<accession>A0A0M2HTT5</accession>
<feature type="chain" id="PRO_5005634355" description="beta-N-acetylhexosaminidase" evidence="7">
    <location>
        <begin position="38"/>
        <end position="729"/>
    </location>
</feature>
<keyword evidence="11" id="KW-1185">Reference proteome</keyword>
<dbReference type="InterPro" id="IPR013320">
    <property type="entry name" value="ConA-like_dom_sf"/>
</dbReference>
<organism evidence="10 11">
    <name type="scientific">Microbacterium hydrocarbonoxydans</name>
    <dbReference type="NCBI Taxonomy" id="273678"/>
    <lineage>
        <taxon>Bacteria</taxon>
        <taxon>Bacillati</taxon>
        <taxon>Actinomycetota</taxon>
        <taxon>Actinomycetes</taxon>
        <taxon>Micrococcales</taxon>
        <taxon>Microbacteriaceae</taxon>
        <taxon>Microbacterium</taxon>
    </lineage>
</organism>
<gene>
    <name evidence="10" type="ORF">RS84_01491</name>
</gene>
<evidence type="ECO:0000256" key="6">
    <source>
        <dbReference type="PIRSR" id="PIRSR625705-1"/>
    </source>
</evidence>
<dbReference type="GO" id="GO:0005975">
    <property type="term" value="P:carbohydrate metabolic process"/>
    <property type="evidence" value="ECO:0007669"/>
    <property type="project" value="InterPro"/>
</dbReference>
<evidence type="ECO:0000256" key="7">
    <source>
        <dbReference type="SAM" id="SignalP"/>
    </source>
</evidence>
<feature type="active site" description="Proton donor" evidence="6">
    <location>
        <position position="337"/>
    </location>
</feature>
<comment type="catalytic activity">
    <reaction evidence="1">
        <text>Hydrolysis of terminal non-reducing N-acetyl-D-hexosamine residues in N-acetyl-beta-D-hexosaminides.</text>
        <dbReference type="EC" id="3.2.1.52"/>
    </reaction>
</comment>
<dbReference type="PRINTS" id="PR00738">
    <property type="entry name" value="GLHYDRLASE20"/>
</dbReference>
<dbReference type="PATRIC" id="fig|273678.4.peg.1489"/>
<dbReference type="PANTHER" id="PTHR22600">
    <property type="entry name" value="BETA-HEXOSAMINIDASE"/>
    <property type="match status" value="1"/>
</dbReference>
<dbReference type="Gene3D" id="2.60.120.200">
    <property type="match status" value="1"/>
</dbReference>
<dbReference type="STRING" id="273678.RS84_01491"/>
<feature type="domain" description="Glycoside hydrolase family 20 catalytic" evidence="8">
    <location>
        <begin position="188"/>
        <end position="492"/>
    </location>
</feature>
<dbReference type="SUPFAM" id="SSF51445">
    <property type="entry name" value="(Trans)glycosidases"/>
    <property type="match status" value="1"/>
</dbReference>
<dbReference type="InterPro" id="IPR017853">
    <property type="entry name" value="GH"/>
</dbReference>
<dbReference type="Proteomes" id="UP000033900">
    <property type="component" value="Unassembled WGS sequence"/>
</dbReference>
<evidence type="ECO:0000256" key="3">
    <source>
        <dbReference type="ARBA" id="ARBA00012663"/>
    </source>
</evidence>
<dbReference type="PANTHER" id="PTHR22600:SF57">
    <property type="entry name" value="BETA-N-ACETYLHEXOSAMINIDASE"/>
    <property type="match status" value="1"/>
</dbReference>
<dbReference type="SUPFAM" id="SSF49899">
    <property type="entry name" value="Concanavalin A-like lectins/glucanases"/>
    <property type="match status" value="1"/>
</dbReference>
<feature type="domain" description="Beta-hexosaminidase bacterial type N-terminal" evidence="9">
    <location>
        <begin position="44"/>
        <end position="182"/>
    </location>
</feature>
<keyword evidence="5 10" id="KW-0326">Glycosidase</keyword>
<dbReference type="InterPro" id="IPR029018">
    <property type="entry name" value="Hex-like_dom2"/>
</dbReference>
<reference evidence="10 11" key="1">
    <citation type="submission" date="2015-02" db="EMBL/GenBank/DDBJ databases">
        <title>Draft genome sequences of ten Microbacterium spp. with emphasis on heavy metal contaminated environments.</title>
        <authorList>
            <person name="Corretto E."/>
        </authorList>
    </citation>
    <scope>NUCLEOTIDE SEQUENCE [LARGE SCALE GENOMIC DNA]</scope>
    <source>
        <strain evidence="10 11">SA35</strain>
    </source>
</reference>